<dbReference type="EMBL" id="VMNW02000029">
    <property type="protein sequence ID" value="KAA9159448.1"/>
    <property type="molecule type" value="Genomic_DNA"/>
</dbReference>
<dbReference type="OrthoDB" id="3627483at2"/>
<evidence type="ECO:0000313" key="2">
    <source>
        <dbReference type="Proteomes" id="UP000319769"/>
    </source>
</evidence>
<proteinExistence type="predicted"/>
<accession>A0A5N0UZI0</accession>
<keyword evidence="2" id="KW-1185">Reference proteome</keyword>
<evidence type="ECO:0000313" key="1">
    <source>
        <dbReference type="EMBL" id="KAA9159448.1"/>
    </source>
</evidence>
<name>A0A5N0UZI0_9PSEU</name>
<dbReference type="AlphaFoldDB" id="A0A5N0UZI0"/>
<dbReference type="RefSeq" id="WP_144747362.1">
    <property type="nucleotide sequence ID" value="NZ_VMNW02000029.1"/>
</dbReference>
<sequence length="92" mass="10679">MDKDEHIARLRARRQRIEAFERALESIREVETSLQEMRELLTEQLKFQRSARLADIRDADEAGVPKTKISKEVGLSRARLYVDLNKPVSGDK</sequence>
<comment type="caution">
    <text evidence="1">The sequence shown here is derived from an EMBL/GenBank/DDBJ whole genome shotgun (WGS) entry which is preliminary data.</text>
</comment>
<organism evidence="1 2">
    <name type="scientific">Amycolatopsis acidicola</name>
    <dbReference type="NCBI Taxonomy" id="2596893"/>
    <lineage>
        <taxon>Bacteria</taxon>
        <taxon>Bacillati</taxon>
        <taxon>Actinomycetota</taxon>
        <taxon>Actinomycetes</taxon>
        <taxon>Pseudonocardiales</taxon>
        <taxon>Pseudonocardiaceae</taxon>
        <taxon>Amycolatopsis</taxon>
    </lineage>
</organism>
<protein>
    <submittedName>
        <fullName evidence="1">Uncharacterized protein</fullName>
    </submittedName>
</protein>
<gene>
    <name evidence="1" type="ORF">FPZ12_020310</name>
</gene>
<dbReference type="Proteomes" id="UP000319769">
    <property type="component" value="Unassembled WGS sequence"/>
</dbReference>
<reference evidence="1" key="1">
    <citation type="submission" date="2019-09" db="EMBL/GenBank/DDBJ databases">
        <authorList>
            <person name="Teo W.F.A."/>
            <person name="Duangmal K."/>
        </authorList>
    </citation>
    <scope>NUCLEOTIDE SEQUENCE [LARGE SCALE GENOMIC DNA]</scope>
    <source>
        <strain evidence="1">K81G1</strain>
    </source>
</reference>